<evidence type="ECO:0000313" key="1">
    <source>
        <dbReference type="EMBL" id="MDT0435676.1"/>
    </source>
</evidence>
<name>A0ABD5ELZ7_9ACTN</name>
<gene>
    <name evidence="1" type="ORF">RM877_13370</name>
</gene>
<accession>A0ABD5ELZ7</accession>
<protein>
    <recommendedName>
        <fullName evidence="3">CHAD domain-containing protein</fullName>
    </recommendedName>
</protein>
<sequence length="79" mass="9016">MLGLTTTKRLRATEALLQRAYVAAEFDRVRLQASHRRERQLHRGLAHALHLLAGAARERTQAQTALRSLQPLLPVRRAR</sequence>
<dbReference type="AlphaFoldDB" id="A0ABD5ELZ7"/>
<dbReference type="EMBL" id="JAVRES010000004">
    <property type="protein sequence ID" value="MDT0435676.1"/>
    <property type="molecule type" value="Genomic_DNA"/>
</dbReference>
<comment type="caution">
    <text evidence="1">The sequence shown here is derived from an EMBL/GenBank/DDBJ whole genome shotgun (WGS) entry which is preliminary data.</text>
</comment>
<reference evidence="2" key="1">
    <citation type="submission" date="2023-07" db="EMBL/GenBank/DDBJ databases">
        <title>30 novel species of actinomycetes from the DSMZ collection.</title>
        <authorList>
            <person name="Nouioui I."/>
        </authorList>
    </citation>
    <scope>NUCLEOTIDE SEQUENCE [LARGE SCALE GENOMIC DNA]</scope>
    <source>
        <strain evidence="2">DSM 41981</strain>
    </source>
</reference>
<dbReference type="Proteomes" id="UP001183535">
    <property type="component" value="Unassembled WGS sequence"/>
</dbReference>
<evidence type="ECO:0008006" key="3">
    <source>
        <dbReference type="Google" id="ProtNLM"/>
    </source>
</evidence>
<proteinExistence type="predicted"/>
<keyword evidence="2" id="KW-1185">Reference proteome</keyword>
<dbReference type="RefSeq" id="WP_093824457.1">
    <property type="nucleotide sequence ID" value="NZ_JAVRES010000004.1"/>
</dbReference>
<evidence type="ECO:0000313" key="2">
    <source>
        <dbReference type="Proteomes" id="UP001183535"/>
    </source>
</evidence>
<organism evidence="1 2">
    <name type="scientific">Streptomyces doudnae</name>
    <dbReference type="NCBI Taxonomy" id="3075536"/>
    <lineage>
        <taxon>Bacteria</taxon>
        <taxon>Bacillati</taxon>
        <taxon>Actinomycetota</taxon>
        <taxon>Actinomycetes</taxon>
        <taxon>Kitasatosporales</taxon>
        <taxon>Streptomycetaceae</taxon>
        <taxon>Streptomyces</taxon>
    </lineage>
</organism>